<name>A0A498KUG8_MALDO</name>
<evidence type="ECO:0000256" key="1">
    <source>
        <dbReference type="SAM" id="MobiDB-lite"/>
    </source>
</evidence>
<proteinExistence type="predicted"/>
<evidence type="ECO:0000313" key="2">
    <source>
        <dbReference type="EMBL" id="RXI09365.1"/>
    </source>
</evidence>
<sequence length="101" mass="11376">MEGRRVCVWGSRERCSGEERCNGGEEGERSCSSQKKMQGENHIVYIGGSKERCSGEEEGRRSYERMAGKKNRGRGRTEGGKECRLNCPVLLESIRKRAFTG</sequence>
<dbReference type="EMBL" id="RDQH01000327">
    <property type="protein sequence ID" value="RXI09365.1"/>
    <property type="molecule type" value="Genomic_DNA"/>
</dbReference>
<feature type="compositionally biased region" description="Basic and acidic residues" evidence="1">
    <location>
        <begin position="53"/>
        <end position="67"/>
    </location>
</feature>
<accession>A0A498KUG8</accession>
<protein>
    <submittedName>
        <fullName evidence="2">Uncharacterized protein</fullName>
    </submittedName>
</protein>
<organism evidence="2 3">
    <name type="scientific">Malus domestica</name>
    <name type="common">Apple</name>
    <name type="synonym">Pyrus malus</name>
    <dbReference type="NCBI Taxonomy" id="3750"/>
    <lineage>
        <taxon>Eukaryota</taxon>
        <taxon>Viridiplantae</taxon>
        <taxon>Streptophyta</taxon>
        <taxon>Embryophyta</taxon>
        <taxon>Tracheophyta</taxon>
        <taxon>Spermatophyta</taxon>
        <taxon>Magnoliopsida</taxon>
        <taxon>eudicotyledons</taxon>
        <taxon>Gunneridae</taxon>
        <taxon>Pentapetalae</taxon>
        <taxon>rosids</taxon>
        <taxon>fabids</taxon>
        <taxon>Rosales</taxon>
        <taxon>Rosaceae</taxon>
        <taxon>Amygdaloideae</taxon>
        <taxon>Maleae</taxon>
        <taxon>Malus</taxon>
    </lineage>
</organism>
<keyword evidence="3" id="KW-1185">Reference proteome</keyword>
<gene>
    <name evidence="2" type="ORF">DVH24_033982</name>
</gene>
<evidence type="ECO:0000313" key="3">
    <source>
        <dbReference type="Proteomes" id="UP000290289"/>
    </source>
</evidence>
<reference evidence="2 3" key="1">
    <citation type="submission" date="2018-10" db="EMBL/GenBank/DDBJ databases">
        <title>A high-quality apple genome assembly.</title>
        <authorList>
            <person name="Hu J."/>
        </authorList>
    </citation>
    <scope>NUCLEOTIDE SEQUENCE [LARGE SCALE GENOMIC DNA]</scope>
    <source>
        <strain evidence="3">cv. HFTH1</strain>
        <tissue evidence="2">Young leaf</tissue>
    </source>
</reference>
<dbReference type="AlphaFoldDB" id="A0A498KUG8"/>
<dbReference type="Proteomes" id="UP000290289">
    <property type="component" value="Chromosome 1"/>
</dbReference>
<feature type="region of interest" description="Disordered" evidence="1">
    <location>
        <begin position="53"/>
        <end position="79"/>
    </location>
</feature>
<comment type="caution">
    <text evidence="2">The sequence shown here is derived from an EMBL/GenBank/DDBJ whole genome shotgun (WGS) entry which is preliminary data.</text>
</comment>